<name>A0ABX1QJ14_9PROT</name>
<organism evidence="2 3">
    <name type="scientific">Tepidiphilus baoligensis</name>
    <dbReference type="NCBI Taxonomy" id="2698687"/>
    <lineage>
        <taxon>Bacteria</taxon>
        <taxon>Pseudomonadati</taxon>
        <taxon>Pseudomonadota</taxon>
        <taxon>Hydrogenophilia</taxon>
        <taxon>Hydrogenophilales</taxon>
        <taxon>Hydrogenophilaceae</taxon>
        <taxon>Tepidiphilus</taxon>
    </lineage>
</organism>
<sequence length="200" mass="21214">MNTTVDTLTQRGRQLSDAWLAVASSGFSATERLIALQMNTLREAIEQSLAHAKRVAETKDAQEFFKLQQEALTPSIEKTLAYQRNVYEVLQQSQTEIAKIIETQLAEANRQMIELLDKMAKSAPTGAETVIAAAKSAIAAANSAYDNLAKAAKQVAEIAEANMTAATSATVKAVTSASQQLATKAAPAATAAKKTTQSAA</sequence>
<keyword evidence="3" id="KW-1185">Reference proteome</keyword>
<dbReference type="InterPro" id="IPR010127">
    <property type="entry name" value="Phasin_subfam-1"/>
</dbReference>
<accession>A0ABX1QJ14</accession>
<evidence type="ECO:0000259" key="1">
    <source>
        <dbReference type="Pfam" id="PF09361"/>
    </source>
</evidence>
<dbReference type="RefSeq" id="WP_142804884.1">
    <property type="nucleotide sequence ID" value="NZ_JAAAUB010000001.1"/>
</dbReference>
<comment type="caution">
    <text evidence="2">The sequence shown here is derived from an EMBL/GenBank/DDBJ whole genome shotgun (WGS) entry which is preliminary data.</text>
</comment>
<dbReference type="Proteomes" id="UP000669605">
    <property type="component" value="Unassembled WGS sequence"/>
</dbReference>
<dbReference type="Pfam" id="PF09361">
    <property type="entry name" value="Phasin_2"/>
    <property type="match status" value="1"/>
</dbReference>
<evidence type="ECO:0000313" key="2">
    <source>
        <dbReference type="EMBL" id="NMH15732.1"/>
    </source>
</evidence>
<gene>
    <name evidence="2" type="primary">phaP</name>
    <name evidence="2" type="ORF">GV368_01120</name>
</gene>
<dbReference type="InterPro" id="IPR018968">
    <property type="entry name" value="Phasin"/>
</dbReference>
<proteinExistence type="predicted"/>
<dbReference type="NCBIfam" id="TIGR01841">
    <property type="entry name" value="phasin"/>
    <property type="match status" value="1"/>
</dbReference>
<protein>
    <submittedName>
        <fullName evidence="2">TIGR01841 family phasin</fullName>
    </submittedName>
</protein>
<feature type="domain" description="Phasin" evidence="1">
    <location>
        <begin position="13"/>
        <end position="104"/>
    </location>
</feature>
<reference evidence="2 3" key="1">
    <citation type="journal article" date="2020" name="Curr. Microbiol.">
        <title>Tepidiphilus baoligensis sp. nov., a Novel Bacterium of the Family Hydrogenophilaceae Isolated from an Oil Reservoir.</title>
        <authorList>
            <person name="Zhang X."/>
            <person name="Wang G."/>
            <person name="Ma X."/>
            <person name="Yu J."/>
            <person name="You J."/>
            <person name="Xue Y."/>
            <person name="Ma Y."/>
        </authorList>
    </citation>
    <scope>NUCLEOTIDE SEQUENCE [LARGE SCALE GENOMIC DNA]</scope>
    <source>
        <strain evidence="2 3">B18-69</strain>
    </source>
</reference>
<evidence type="ECO:0000313" key="3">
    <source>
        <dbReference type="Proteomes" id="UP000669605"/>
    </source>
</evidence>
<dbReference type="EMBL" id="JAAAUB010000001">
    <property type="protein sequence ID" value="NMH15732.1"/>
    <property type="molecule type" value="Genomic_DNA"/>
</dbReference>